<evidence type="ECO:0000313" key="5">
    <source>
        <dbReference type="Proteomes" id="UP001200557"/>
    </source>
</evidence>
<protein>
    <submittedName>
        <fullName evidence="4">Double zinc ribbon domain-containing protein</fullName>
    </submittedName>
</protein>
<dbReference type="InterPro" id="IPR051910">
    <property type="entry name" value="ComF/GntX_DNA_util-trans"/>
</dbReference>
<sequence>MALQSLIQAIYPPQCVMCEARTDVDFALCGPCWAETPFISGLCCDQCGSPLPGQGEPEEGVLCDDCMTIARPWSKGRAAMVYKDKARRMVLSIKHGDRTDLVRAAGPWMARAAGDLIKPDTLVVPIPLHRFRLLRRRFNQAALLAQHVAAISGAHCIPDALIRTKRTAPLEGHTRDQRFEALNGAISIHARHTDTLKGRRVVIVDDVMTSGATFAAATEACIAAGAHDVCVLALARVVKDA</sequence>
<comment type="caution">
    <text evidence="4">The sequence shown here is derived from an EMBL/GenBank/DDBJ whole genome shotgun (WGS) entry which is preliminary data.</text>
</comment>
<dbReference type="CDD" id="cd06223">
    <property type="entry name" value="PRTases_typeI"/>
    <property type="match status" value="1"/>
</dbReference>
<dbReference type="InterPro" id="IPR000836">
    <property type="entry name" value="PRTase_dom"/>
</dbReference>
<comment type="similarity">
    <text evidence="1">Belongs to the ComF/GntX family.</text>
</comment>
<reference evidence="4 5" key="1">
    <citation type="submission" date="2022-01" db="EMBL/GenBank/DDBJ databases">
        <title>Octadecabacter sp. nov., isolated from a marine alga.</title>
        <authorList>
            <person name="Jin M.S."/>
            <person name="Kim H.M."/>
            <person name="Han D.M."/>
            <person name="Jung J.J."/>
            <person name="Jeon C.O."/>
        </authorList>
    </citation>
    <scope>NUCLEOTIDE SEQUENCE [LARGE SCALE GENOMIC DNA]</scope>
    <source>
        <strain evidence="4 5">G9-8</strain>
    </source>
</reference>
<proteinExistence type="inferred from homology"/>
<dbReference type="Pfam" id="PF00156">
    <property type="entry name" value="Pribosyltran"/>
    <property type="match status" value="1"/>
</dbReference>
<dbReference type="EMBL" id="JAKGAQ010000002">
    <property type="protein sequence ID" value="MCF2871454.1"/>
    <property type="molecule type" value="Genomic_DNA"/>
</dbReference>
<dbReference type="SUPFAM" id="SSF53271">
    <property type="entry name" value="PRTase-like"/>
    <property type="match status" value="1"/>
</dbReference>
<dbReference type="InterPro" id="IPR044005">
    <property type="entry name" value="DZR_2"/>
</dbReference>
<dbReference type="RefSeq" id="WP_235225716.1">
    <property type="nucleotide sequence ID" value="NZ_JAKGAQ010000002.1"/>
</dbReference>
<feature type="domain" description="Double zinc ribbon" evidence="3">
    <location>
        <begin position="6"/>
        <end position="67"/>
    </location>
</feature>
<evidence type="ECO:0000256" key="1">
    <source>
        <dbReference type="ARBA" id="ARBA00008007"/>
    </source>
</evidence>
<evidence type="ECO:0000259" key="2">
    <source>
        <dbReference type="Pfam" id="PF00156"/>
    </source>
</evidence>
<keyword evidence="5" id="KW-1185">Reference proteome</keyword>
<name>A0ABS9CYI2_9RHOB</name>
<accession>A0ABS9CYI2</accession>
<evidence type="ECO:0000259" key="3">
    <source>
        <dbReference type="Pfam" id="PF18912"/>
    </source>
</evidence>
<dbReference type="PANTHER" id="PTHR47505">
    <property type="entry name" value="DNA UTILIZATION PROTEIN YHGH"/>
    <property type="match status" value="1"/>
</dbReference>
<dbReference type="InterPro" id="IPR029057">
    <property type="entry name" value="PRTase-like"/>
</dbReference>
<dbReference type="Pfam" id="PF18912">
    <property type="entry name" value="DZR_2"/>
    <property type="match status" value="1"/>
</dbReference>
<dbReference type="Proteomes" id="UP001200557">
    <property type="component" value="Unassembled WGS sequence"/>
</dbReference>
<organism evidence="4 5">
    <name type="scientific">Octadecabacter dasysiphoniae</name>
    <dbReference type="NCBI Taxonomy" id="2909341"/>
    <lineage>
        <taxon>Bacteria</taxon>
        <taxon>Pseudomonadati</taxon>
        <taxon>Pseudomonadota</taxon>
        <taxon>Alphaproteobacteria</taxon>
        <taxon>Rhodobacterales</taxon>
        <taxon>Roseobacteraceae</taxon>
        <taxon>Octadecabacter</taxon>
    </lineage>
</organism>
<dbReference type="Gene3D" id="3.40.50.2020">
    <property type="match status" value="1"/>
</dbReference>
<dbReference type="PANTHER" id="PTHR47505:SF1">
    <property type="entry name" value="DNA UTILIZATION PROTEIN YHGH"/>
    <property type="match status" value="1"/>
</dbReference>
<evidence type="ECO:0000313" key="4">
    <source>
        <dbReference type="EMBL" id="MCF2871454.1"/>
    </source>
</evidence>
<feature type="domain" description="Phosphoribosyltransferase" evidence="2">
    <location>
        <begin position="181"/>
        <end position="229"/>
    </location>
</feature>
<gene>
    <name evidence="4" type="ORF">L0664_10305</name>
</gene>